<evidence type="ECO:0000313" key="1">
    <source>
        <dbReference type="EMBL" id="KAG8222407.1"/>
    </source>
</evidence>
<protein>
    <submittedName>
        <fullName evidence="1">Uncharacterized protein</fullName>
    </submittedName>
</protein>
<keyword evidence="2" id="KW-1185">Reference proteome</keyword>
<reference evidence="1" key="2">
    <citation type="submission" date="2017-10" db="EMBL/GenBank/DDBJ databases">
        <title>Ladona fulva Genome sequencing and assembly.</title>
        <authorList>
            <person name="Murali S."/>
            <person name="Richards S."/>
            <person name="Bandaranaike D."/>
            <person name="Bellair M."/>
            <person name="Blankenburg K."/>
            <person name="Chao H."/>
            <person name="Dinh H."/>
            <person name="Doddapaneni H."/>
            <person name="Dugan-Rocha S."/>
            <person name="Elkadiri S."/>
            <person name="Gnanaolivu R."/>
            <person name="Hernandez B."/>
            <person name="Skinner E."/>
            <person name="Javaid M."/>
            <person name="Lee S."/>
            <person name="Li M."/>
            <person name="Ming W."/>
            <person name="Munidasa M."/>
            <person name="Muniz J."/>
            <person name="Nguyen L."/>
            <person name="Hughes D."/>
            <person name="Osuji N."/>
            <person name="Pu L.-L."/>
            <person name="Puazo M."/>
            <person name="Qu C."/>
            <person name="Quiroz J."/>
            <person name="Raj R."/>
            <person name="Weissenberger G."/>
            <person name="Xin Y."/>
            <person name="Zou X."/>
            <person name="Han Y."/>
            <person name="Worley K."/>
            <person name="Muzny D."/>
            <person name="Gibbs R."/>
        </authorList>
    </citation>
    <scope>NUCLEOTIDE SEQUENCE</scope>
    <source>
        <strain evidence="1">Sampled in the wild</strain>
    </source>
</reference>
<organism evidence="1 2">
    <name type="scientific">Ladona fulva</name>
    <name type="common">Scarce chaser dragonfly</name>
    <name type="synonym">Libellula fulva</name>
    <dbReference type="NCBI Taxonomy" id="123851"/>
    <lineage>
        <taxon>Eukaryota</taxon>
        <taxon>Metazoa</taxon>
        <taxon>Ecdysozoa</taxon>
        <taxon>Arthropoda</taxon>
        <taxon>Hexapoda</taxon>
        <taxon>Insecta</taxon>
        <taxon>Pterygota</taxon>
        <taxon>Palaeoptera</taxon>
        <taxon>Odonata</taxon>
        <taxon>Epiprocta</taxon>
        <taxon>Anisoptera</taxon>
        <taxon>Libelluloidea</taxon>
        <taxon>Libellulidae</taxon>
        <taxon>Ladona</taxon>
    </lineage>
</organism>
<sequence length="108" mass="12189">MRGIDNEFNITEGLASLVPLNDNNRSVNLYEVRSGIVTTGPSAMVGKKEALSKVIENDAKKMGNLRFMKYHCVIYQENLCCTNLKMENILNVVIKNYIRLITANFKSC</sequence>
<reference evidence="1" key="1">
    <citation type="submission" date="2013-04" db="EMBL/GenBank/DDBJ databases">
        <authorList>
            <person name="Qu J."/>
            <person name="Murali S.C."/>
            <person name="Bandaranaike D."/>
            <person name="Bellair M."/>
            <person name="Blankenburg K."/>
            <person name="Chao H."/>
            <person name="Dinh H."/>
            <person name="Doddapaneni H."/>
            <person name="Downs B."/>
            <person name="Dugan-Rocha S."/>
            <person name="Elkadiri S."/>
            <person name="Gnanaolivu R.D."/>
            <person name="Hernandez B."/>
            <person name="Javaid M."/>
            <person name="Jayaseelan J.C."/>
            <person name="Lee S."/>
            <person name="Li M."/>
            <person name="Ming W."/>
            <person name="Munidasa M."/>
            <person name="Muniz J."/>
            <person name="Nguyen L."/>
            <person name="Ongeri F."/>
            <person name="Osuji N."/>
            <person name="Pu L.-L."/>
            <person name="Puazo M."/>
            <person name="Qu C."/>
            <person name="Quiroz J."/>
            <person name="Raj R."/>
            <person name="Weissenberger G."/>
            <person name="Xin Y."/>
            <person name="Zou X."/>
            <person name="Han Y."/>
            <person name="Richards S."/>
            <person name="Worley K."/>
            <person name="Muzny D."/>
            <person name="Gibbs R."/>
        </authorList>
    </citation>
    <scope>NUCLEOTIDE SEQUENCE</scope>
    <source>
        <strain evidence="1">Sampled in the wild</strain>
    </source>
</reference>
<proteinExistence type="predicted"/>
<dbReference type="PANTHER" id="PTHR45913">
    <property type="entry name" value="EPM2A-INTERACTING PROTEIN 1"/>
    <property type="match status" value="1"/>
</dbReference>
<dbReference type="PANTHER" id="PTHR45913:SF21">
    <property type="entry name" value="DUF4371 DOMAIN-CONTAINING PROTEIN"/>
    <property type="match status" value="1"/>
</dbReference>
<name>A0A8K0JTG8_LADFU</name>
<dbReference type="Proteomes" id="UP000792457">
    <property type="component" value="Unassembled WGS sequence"/>
</dbReference>
<accession>A0A8K0JTG8</accession>
<comment type="caution">
    <text evidence="1">The sequence shown here is derived from an EMBL/GenBank/DDBJ whole genome shotgun (WGS) entry which is preliminary data.</text>
</comment>
<dbReference type="EMBL" id="KZ308133">
    <property type="protein sequence ID" value="KAG8222407.1"/>
    <property type="molecule type" value="Genomic_DNA"/>
</dbReference>
<dbReference type="OrthoDB" id="1101576at2759"/>
<gene>
    <name evidence="1" type="ORF">J437_LFUL004866</name>
</gene>
<evidence type="ECO:0000313" key="2">
    <source>
        <dbReference type="Proteomes" id="UP000792457"/>
    </source>
</evidence>
<dbReference type="AlphaFoldDB" id="A0A8K0JTG8"/>